<evidence type="ECO:0000313" key="3">
    <source>
        <dbReference type="EMBL" id="NYD41225.1"/>
    </source>
</evidence>
<keyword evidence="2" id="KW-0732">Signal</keyword>
<feature type="signal peptide" evidence="2">
    <location>
        <begin position="1"/>
        <end position="23"/>
    </location>
</feature>
<evidence type="ECO:0000256" key="1">
    <source>
        <dbReference type="SAM" id="MobiDB-lite"/>
    </source>
</evidence>
<feature type="region of interest" description="Disordered" evidence="1">
    <location>
        <begin position="201"/>
        <end position="245"/>
    </location>
</feature>
<dbReference type="Proteomes" id="UP000535511">
    <property type="component" value="Unassembled WGS sequence"/>
</dbReference>
<comment type="caution">
    <text evidence="3">The sequence shown here is derived from an EMBL/GenBank/DDBJ whole genome shotgun (WGS) entry which is preliminary data.</text>
</comment>
<keyword evidence="4" id="KW-1185">Reference proteome</keyword>
<gene>
    <name evidence="3" type="ORF">BJZ21_001308</name>
</gene>
<reference evidence="3 4" key="1">
    <citation type="submission" date="2020-07" db="EMBL/GenBank/DDBJ databases">
        <title>Sequencing the genomes of 1000 actinobacteria strains.</title>
        <authorList>
            <person name="Klenk H.-P."/>
        </authorList>
    </citation>
    <scope>NUCLEOTIDE SEQUENCE [LARGE SCALE GENOMIC DNA]</scope>
    <source>
        <strain evidence="3 4">DSM 21350</strain>
    </source>
</reference>
<protein>
    <recommendedName>
        <fullName evidence="5">Lipoprotein</fullName>
    </recommendedName>
</protein>
<feature type="compositionally biased region" description="Basic residues" evidence="1">
    <location>
        <begin position="232"/>
        <end position="245"/>
    </location>
</feature>
<sequence length="245" mass="26512">MSDPRRRLLAPTVLMLLAGLATGCTSDGGDAQPAARPPSSSASSPASPAPRPVRTRVSVVNVVGKLPAPARQRVQRHVGKVVDGWFSAAYVGGDYPRRDFSDAFPGFTAGARAEAHRDRALMTNQPLGQRIDAVTPTQKLVWLDVLAPRHHAAAVTARFRLAFSTSGHARRHVEVRGRLFLTPGPHGWQVFGYDVAKGTPTELARKKSREKSRGHDRTPGGEHGGKHQDKHQGKKPRHHAKGDGR</sequence>
<dbReference type="RefSeq" id="WP_179662998.1">
    <property type="nucleotide sequence ID" value="NZ_JACCBG010000001.1"/>
</dbReference>
<dbReference type="AlphaFoldDB" id="A0A7Y9E5D9"/>
<evidence type="ECO:0000313" key="4">
    <source>
        <dbReference type="Proteomes" id="UP000535511"/>
    </source>
</evidence>
<organism evidence="3 4">
    <name type="scientific">Nocardioides panaciterrulae</name>
    <dbReference type="NCBI Taxonomy" id="661492"/>
    <lineage>
        <taxon>Bacteria</taxon>
        <taxon>Bacillati</taxon>
        <taxon>Actinomycetota</taxon>
        <taxon>Actinomycetes</taxon>
        <taxon>Propionibacteriales</taxon>
        <taxon>Nocardioidaceae</taxon>
        <taxon>Nocardioides</taxon>
    </lineage>
</organism>
<evidence type="ECO:0000256" key="2">
    <source>
        <dbReference type="SAM" id="SignalP"/>
    </source>
</evidence>
<accession>A0A7Y9E5D9</accession>
<dbReference type="EMBL" id="JACCBG010000001">
    <property type="protein sequence ID" value="NYD41225.1"/>
    <property type="molecule type" value="Genomic_DNA"/>
</dbReference>
<dbReference type="PROSITE" id="PS51257">
    <property type="entry name" value="PROKAR_LIPOPROTEIN"/>
    <property type="match status" value="1"/>
</dbReference>
<feature type="region of interest" description="Disordered" evidence="1">
    <location>
        <begin position="27"/>
        <end position="54"/>
    </location>
</feature>
<proteinExistence type="predicted"/>
<feature type="chain" id="PRO_5039721730" description="Lipoprotein" evidence="2">
    <location>
        <begin position="24"/>
        <end position="245"/>
    </location>
</feature>
<evidence type="ECO:0008006" key="5">
    <source>
        <dbReference type="Google" id="ProtNLM"/>
    </source>
</evidence>
<feature type="compositionally biased region" description="Low complexity" evidence="1">
    <location>
        <begin position="33"/>
        <end position="46"/>
    </location>
</feature>
<feature type="compositionally biased region" description="Basic and acidic residues" evidence="1">
    <location>
        <begin position="211"/>
        <end position="231"/>
    </location>
</feature>
<name>A0A7Y9E5D9_9ACTN</name>